<comment type="caution">
    <text evidence="3">The sequence shown here is derived from an EMBL/GenBank/DDBJ whole genome shotgun (WGS) entry which is preliminary data.</text>
</comment>
<proteinExistence type="predicted"/>
<evidence type="ECO:0000256" key="2">
    <source>
        <dbReference type="SAM" id="Phobius"/>
    </source>
</evidence>
<keyword evidence="2" id="KW-0812">Transmembrane</keyword>
<feature type="transmembrane region" description="Helical" evidence="2">
    <location>
        <begin position="463"/>
        <end position="496"/>
    </location>
</feature>
<dbReference type="Proteomes" id="UP001470230">
    <property type="component" value="Unassembled WGS sequence"/>
</dbReference>
<name>A0ABR2IQN2_9EUKA</name>
<reference evidence="3 4" key="1">
    <citation type="submission" date="2024-04" db="EMBL/GenBank/DDBJ databases">
        <title>Tritrichomonas musculus Genome.</title>
        <authorList>
            <person name="Alves-Ferreira E."/>
            <person name="Grigg M."/>
            <person name="Lorenzi H."/>
            <person name="Galac M."/>
        </authorList>
    </citation>
    <scope>NUCLEOTIDE SEQUENCE [LARGE SCALE GENOMIC DNA]</scope>
    <source>
        <strain evidence="3 4">EAF2021</strain>
    </source>
</reference>
<feature type="transmembrane region" description="Helical" evidence="2">
    <location>
        <begin position="424"/>
        <end position="451"/>
    </location>
</feature>
<evidence type="ECO:0000256" key="1">
    <source>
        <dbReference type="SAM" id="MobiDB-lite"/>
    </source>
</evidence>
<feature type="transmembrane region" description="Helical" evidence="2">
    <location>
        <begin position="204"/>
        <end position="229"/>
    </location>
</feature>
<feature type="transmembrane region" description="Helical" evidence="2">
    <location>
        <begin position="737"/>
        <end position="761"/>
    </location>
</feature>
<keyword evidence="2" id="KW-1133">Transmembrane helix</keyword>
<gene>
    <name evidence="3" type="ORF">M9Y10_010234</name>
</gene>
<feature type="region of interest" description="Disordered" evidence="1">
    <location>
        <begin position="777"/>
        <end position="799"/>
    </location>
</feature>
<feature type="transmembrane region" description="Helical" evidence="2">
    <location>
        <begin position="159"/>
        <end position="183"/>
    </location>
</feature>
<evidence type="ECO:0008006" key="5">
    <source>
        <dbReference type="Google" id="ProtNLM"/>
    </source>
</evidence>
<evidence type="ECO:0000313" key="3">
    <source>
        <dbReference type="EMBL" id="KAK8867257.1"/>
    </source>
</evidence>
<sequence>MIFYLTILFQFSLSIDFPETKNLRGGVFTWPSGLAWTRKMWKWVKIPHISFNYTDLNVEKLTKQLTAGKINYNLTRTIQNTISNLFNENNATETITKKGNKLSSFIKTKINQYTNKINNINIYNENDRCDEIKYPNAYYLNIDPNQFDCQLVNDLLGQIYSYAFIVMPLAAIFIFTIIFYVVFCFGRCCCYKPKSRSKPNKTEIIFFSIISLFLMITIIFFFAATVYLIGIMKYVLKDEFQDEVEGVCTTVNPSVNKGLTKFVNSIIPSISNISGEIVSVIDRSLPNLVKVLNNTGENMNLFSQIMIDIEKFGDSVTPSLQSYEQSYSQCASSETSSSTCPREISFLSDIKFGSIGDILDLLSSFVSAIADIIDVSSSVDEGKQVITDSIDNIEESIFEFSDVTVFEDCNFSEFFQPVKEIPSYVLPLATAFLVIFPIVMLIIFAFQICAFWTKGRCARCCSVCCLPCVFWASLIFVLGAIPTFMSFVVIFCNIFYDQGDDALDTVIKSITTDDKIIEFGNVNLSSFTKGIVGSFRLEDIKLQKIEFFKNLIDAKINTPLSQIISFHQLPFNNIADMIEYSLANAAKAIHLDTFIIDPINDVIDSAFENLPDLNLDEIANTDQMKSKLSEISHSISCCNSQFNSLNNGYTDFFSKFDLKIKSYADQRNNVDSQLRKVPENVGKLANDLFGGLLKTIGGTFSSAFRHVAPSLDKFELNWAIGAFNVIRVRFLYKFMSAMMYASIAAHLYLVGMVAMSMLLWIRRRGMGREDQYSNIGAGENESYKSTRNNSRTKKYGSDQFEDDSLYSNLID</sequence>
<accession>A0ABR2IQN2</accession>
<evidence type="ECO:0000313" key="4">
    <source>
        <dbReference type="Proteomes" id="UP001470230"/>
    </source>
</evidence>
<keyword evidence="4" id="KW-1185">Reference proteome</keyword>
<protein>
    <recommendedName>
        <fullName evidence="5">Prominin</fullName>
    </recommendedName>
</protein>
<keyword evidence="2" id="KW-0472">Membrane</keyword>
<organism evidence="3 4">
    <name type="scientific">Tritrichomonas musculus</name>
    <dbReference type="NCBI Taxonomy" id="1915356"/>
    <lineage>
        <taxon>Eukaryota</taxon>
        <taxon>Metamonada</taxon>
        <taxon>Parabasalia</taxon>
        <taxon>Tritrichomonadida</taxon>
        <taxon>Tritrichomonadidae</taxon>
        <taxon>Tritrichomonas</taxon>
    </lineage>
</organism>
<dbReference type="EMBL" id="JAPFFF010000015">
    <property type="protein sequence ID" value="KAK8867257.1"/>
    <property type="molecule type" value="Genomic_DNA"/>
</dbReference>